<dbReference type="OrthoDB" id="5592477at2"/>
<feature type="transmembrane region" description="Helical" evidence="6">
    <location>
        <begin position="12"/>
        <end position="29"/>
    </location>
</feature>
<feature type="transmembrane region" description="Helical" evidence="6">
    <location>
        <begin position="88"/>
        <end position="106"/>
    </location>
</feature>
<sequence>MSRDSDTGLPWKWLLPTGASAVLAIAGSMDADLHWLHYLCKPLTTLLIAAMAWQASQPLPAYRQAILAGLLLSTLGDIWLMLPQDFFVFGLGSFLLAHLAYLYALTRHRPLQPWRWPYLAYALIAGLVLAVLWPKLPDPLRLPVVVYVVVLAVMAAQAAAMATRQAHAGALLAAVGGLSFVVSDALLAIDRFHTPLPYAPVRVLASYWHAQFLIARSVCGSGTAPR</sequence>
<feature type="transmembrane region" description="Helical" evidence="6">
    <location>
        <begin position="169"/>
        <end position="189"/>
    </location>
</feature>
<dbReference type="PANTHER" id="PTHR31885">
    <property type="entry name" value="GH04784P"/>
    <property type="match status" value="1"/>
</dbReference>
<organism evidence="7 8">
    <name type="scientific">Tahibacter aquaticus</name>
    <dbReference type="NCBI Taxonomy" id="520092"/>
    <lineage>
        <taxon>Bacteria</taxon>
        <taxon>Pseudomonadati</taxon>
        <taxon>Pseudomonadota</taxon>
        <taxon>Gammaproteobacteria</taxon>
        <taxon>Lysobacterales</taxon>
        <taxon>Rhodanobacteraceae</taxon>
        <taxon>Tahibacter</taxon>
    </lineage>
</organism>
<feature type="transmembrane region" description="Helical" evidence="6">
    <location>
        <begin position="142"/>
        <end position="162"/>
    </location>
</feature>
<comment type="subcellular location">
    <subcellularLocation>
        <location evidence="1">Membrane</location>
        <topology evidence="1">Multi-pass membrane protein</topology>
    </subcellularLocation>
</comment>
<evidence type="ECO:0000256" key="3">
    <source>
        <dbReference type="ARBA" id="ARBA00022692"/>
    </source>
</evidence>
<protein>
    <submittedName>
        <fullName evidence="7">Putative membrane protein YhhN</fullName>
    </submittedName>
</protein>
<dbReference type="Proteomes" id="UP000295293">
    <property type="component" value="Unassembled WGS sequence"/>
</dbReference>
<dbReference type="RefSeq" id="WP_133817009.1">
    <property type="nucleotide sequence ID" value="NZ_SNZH01000001.1"/>
</dbReference>
<evidence type="ECO:0000313" key="8">
    <source>
        <dbReference type="Proteomes" id="UP000295293"/>
    </source>
</evidence>
<comment type="similarity">
    <text evidence="2">Belongs to the TMEM86 family.</text>
</comment>
<evidence type="ECO:0000313" key="7">
    <source>
        <dbReference type="EMBL" id="TDR48910.1"/>
    </source>
</evidence>
<feature type="transmembrane region" description="Helical" evidence="6">
    <location>
        <begin position="118"/>
        <end position="136"/>
    </location>
</feature>
<reference evidence="7 8" key="1">
    <citation type="submission" date="2019-03" db="EMBL/GenBank/DDBJ databases">
        <title>Genomic Encyclopedia of Type Strains, Phase IV (KMG-IV): sequencing the most valuable type-strain genomes for metagenomic binning, comparative biology and taxonomic classification.</title>
        <authorList>
            <person name="Goeker M."/>
        </authorList>
    </citation>
    <scope>NUCLEOTIDE SEQUENCE [LARGE SCALE GENOMIC DNA]</scope>
    <source>
        <strain evidence="7 8">DSM 21667</strain>
    </source>
</reference>
<dbReference type="EMBL" id="SNZH01000001">
    <property type="protein sequence ID" value="TDR48910.1"/>
    <property type="molecule type" value="Genomic_DNA"/>
</dbReference>
<evidence type="ECO:0000256" key="5">
    <source>
        <dbReference type="ARBA" id="ARBA00023136"/>
    </source>
</evidence>
<keyword evidence="8" id="KW-1185">Reference proteome</keyword>
<keyword evidence="3 6" id="KW-0812">Transmembrane</keyword>
<dbReference type="InterPro" id="IPR012506">
    <property type="entry name" value="TMEM86B-like"/>
</dbReference>
<evidence type="ECO:0000256" key="4">
    <source>
        <dbReference type="ARBA" id="ARBA00022989"/>
    </source>
</evidence>
<dbReference type="GO" id="GO:0016787">
    <property type="term" value="F:hydrolase activity"/>
    <property type="evidence" value="ECO:0007669"/>
    <property type="project" value="TreeGrafter"/>
</dbReference>
<evidence type="ECO:0000256" key="6">
    <source>
        <dbReference type="SAM" id="Phobius"/>
    </source>
</evidence>
<dbReference type="GO" id="GO:0016020">
    <property type="term" value="C:membrane"/>
    <property type="evidence" value="ECO:0007669"/>
    <property type="project" value="UniProtKB-SubCell"/>
</dbReference>
<comment type="caution">
    <text evidence="7">The sequence shown here is derived from an EMBL/GenBank/DDBJ whole genome shotgun (WGS) entry which is preliminary data.</text>
</comment>
<keyword evidence="5 6" id="KW-0472">Membrane</keyword>
<dbReference type="PANTHER" id="PTHR31885:SF6">
    <property type="entry name" value="GH04784P"/>
    <property type="match status" value="1"/>
</dbReference>
<accession>A0A4R6ZAD2</accession>
<gene>
    <name evidence="7" type="ORF">DFR29_101534</name>
</gene>
<dbReference type="AlphaFoldDB" id="A0A4R6ZAD2"/>
<evidence type="ECO:0000256" key="2">
    <source>
        <dbReference type="ARBA" id="ARBA00007375"/>
    </source>
</evidence>
<proteinExistence type="inferred from homology"/>
<evidence type="ECO:0000256" key="1">
    <source>
        <dbReference type="ARBA" id="ARBA00004141"/>
    </source>
</evidence>
<name>A0A4R6ZAD2_9GAMM</name>
<dbReference type="Pfam" id="PF07947">
    <property type="entry name" value="YhhN"/>
    <property type="match status" value="1"/>
</dbReference>
<keyword evidence="4 6" id="KW-1133">Transmembrane helix</keyword>